<feature type="compositionally biased region" description="Low complexity" evidence="1">
    <location>
        <begin position="11"/>
        <end position="43"/>
    </location>
</feature>
<feature type="compositionally biased region" description="Basic and acidic residues" evidence="1">
    <location>
        <begin position="612"/>
        <end position="630"/>
    </location>
</feature>
<reference evidence="3" key="1">
    <citation type="submission" date="2022-02" db="EMBL/GenBank/DDBJ databases">
        <authorList>
            <person name="Henning P.M."/>
            <person name="McCubbin A.G."/>
            <person name="Shore J.S."/>
        </authorList>
    </citation>
    <scope>NUCLEOTIDE SEQUENCE</scope>
    <source>
        <strain evidence="3">F60SS</strain>
        <tissue evidence="3">Leaves</tissue>
    </source>
</reference>
<feature type="compositionally biased region" description="Basic residues" evidence="1">
    <location>
        <begin position="1"/>
        <end position="10"/>
    </location>
</feature>
<dbReference type="EMBL" id="JAKUCV010001340">
    <property type="protein sequence ID" value="KAJ4846798.1"/>
    <property type="molecule type" value="Genomic_DNA"/>
</dbReference>
<feature type="domain" description="G-patch" evidence="2">
    <location>
        <begin position="725"/>
        <end position="770"/>
    </location>
</feature>
<dbReference type="InterPro" id="IPR000467">
    <property type="entry name" value="G_patch_dom"/>
</dbReference>
<gene>
    <name evidence="3" type="ORF">Tsubulata_014115</name>
</gene>
<feature type="region of interest" description="Disordered" evidence="1">
    <location>
        <begin position="566"/>
        <end position="640"/>
    </location>
</feature>
<keyword evidence="4" id="KW-1185">Reference proteome</keyword>
<feature type="region of interest" description="Disordered" evidence="1">
    <location>
        <begin position="198"/>
        <end position="279"/>
    </location>
</feature>
<name>A0A9Q0GAU2_9ROSI</name>
<accession>A0A9Q0GAU2</accession>
<dbReference type="PANTHER" id="PTHR47423:SF2">
    <property type="entry name" value="PROTEIN SQS1"/>
    <property type="match status" value="1"/>
</dbReference>
<reference evidence="3" key="2">
    <citation type="journal article" date="2023" name="Plants (Basel)">
        <title>Annotation of the Turnera subulata (Passifloraceae) Draft Genome Reveals the S-Locus Evolved after the Divergence of Turneroideae from Passifloroideae in a Stepwise Manner.</title>
        <authorList>
            <person name="Henning P.M."/>
            <person name="Roalson E.H."/>
            <person name="Mir W."/>
            <person name="McCubbin A.G."/>
            <person name="Shore J.S."/>
        </authorList>
    </citation>
    <scope>NUCLEOTIDE SEQUENCE</scope>
    <source>
        <strain evidence="3">F60SS</strain>
    </source>
</reference>
<dbReference type="GO" id="GO:0003676">
    <property type="term" value="F:nucleic acid binding"/>
    <property type="evidence" value="ECO:0007669"/>
    <property type="project" value="InterPro"/>
</dbReference>
<feature type="compositionally biased region" description="Polar residues" evidence="1">
    <location>
        <begin position="251"/>
        <end position="279"/>
    </location>
</feature>
<feature type="compositionally biased region" description="Polar residues" evidence="1">
    <location>
        <begin position="74"/>
        <end position="87"/>
    </location>
</feature>
<dbReference type="PROSITE" id="PS50174">
    <property type="entry name" value="G_PATCH"/>
    <property type="match status" value="2"/>
</dbReference>
<proteinExistence type="predicted"/>
<dbReference type="SMART" id="SM00443">
    <property type="entry name" value="G_patch"/>
    <property type="match status" value="2"/>
</dbReference>
<evidence type="ECO:0000256" key="1">
    <source>
        <dbReference type="SAM" id="MobiDB-lite"/>
    </source>
</evidence>
<dbReference type="PANTHER" id="PTHR47423">
    <property type="entry name" value="G-PATCH DOMAIN CONTAINING PROTEIN"/>
    <property type="match status" value="1"/>
</dbReference>
<feature type="region of interest" description="Disordered" evidence="1">
    <location>
        <begin position="1"/>
        <end position="44"/>
    </location>
</feature>
<feature type="compositionally biased region" description="Low complexity" evidence="1">
    <location>
        <begin position="327"/>
        <end position="337"/>
    </location>
</feature>
<feature type="region of interest" description="Disordered" evidence="1">
    <location>
        <begin position="428"/>
        <end position="467"/>
    </location>
</feature>
<dbReference type="AlphaFoldDB" id="A0A9Q0GAU2"/>
<feature type="compositionally biased region" description="Acidic residues" evidence="1">
    <location>
        <begin position="293"/>
        <end position="307"/>
    </location>
</feature>
<dbReference type="Proteomes" id="UP001141552">
    <property type="component" value="Unassembled WGS sequence"/>
</dbReference>
<feature type="compositionally biased region" description="Acidic residues" evidence="1">
    <location>
        <begin position="338"/>
        <end position="347"/>
    </location>
</feature>
<dbReference type="Pfam" id="PF01585">
    <property type="entry name" value="G-patch"/>
    <property type="match status" value="2"/>
</dbReference>
<evidence type="ECO:0000313" key="4">
    <source>
        <dbReference type="Proteomes" id="UP001141552"/>
    </source>
</evidence>
<sequence>MGGGGKRRPSNRNVNNNNNTTNNNNSGNRNRSNSGGKSRGGVSASARIRNTLFVEGGVLSDWSPGSSHPPGRNVNKNAKSALRNGNDNQKKAPSANKNAPRKSIGNTFGYTYPTVEPQENFHPGFSAVPNNGEKTSDELQPLVLVDSKEESLVVAYSDESSALQPRKVDFTYEYGSSFVLGDSSHRGLGFNDEYEANPSGIASSSKQMEEEGEEGFYFSSSSSDEEMDADESISREVGERIMDDAYPAKTNLGSFSAKRNSGSYSAKRNSGSYSAKRNSGFVSIGGVKLFTEDISDEETDGNDDGESLDDHSSGSSESEPSDEQSDSDVSGDTSSSDLEIDEEVAEDYLEGIGGSMKILDAKWLRKRDLGDSEDTSSSSSIDETVEKLGGIALQEASMEYGMDPKARKKSLDDFMFVKDPRTLYPRKKHVSRLPRSWPSEAQRSKGSRRFPGMKKKHRKEGIAQKRRERMRRRGVVLEKINMILEEIVLDGTDLFHFDPMHSRDCAQVRRLASIYRLHSGCRSCGKLSFVTVTRTKDTCMPSAADKVRLQKLIGAANEDSDFAVVERSNSKSANADRSKKKNTMRGSGGKRASFAKQPVSFVSSGLMESETAETHVVEDKEANGTDEGKDPSSSGKVGAFEEHTRGFGSKMMAKMGFVEGGGLGKDGQGMAAPIEVVQRPKSLGLGVDFSNVSPNGDSVKSKPESSKPSGKHANSQSFGAFEKHTKGFGSKMMAKMGFVEGTGLGRDSQGITNPLVAVRRPKARGLGAKV</sequence>
<feature type="region of interest" description="Disordered" evidence="1">
    <location>
        <begin position="292"/>
        <end position="347"/>
    </location>
</feature>
<comment type="caution">
    <text evidence="3">The sequence shown here is derived from an EMBL/GenBank/DDBJ whole genome shotgun (WGS) entry which is preliminary data.</text>
</comment>
<feature type="compositionally biased region" description="Basic and acidic residues" evidence="1">
    <location>
        <begin position="232"/>
        <end position="243"/>
    </location>
</feature>
<organism evidence="3 4">
    <name type="scientific">Turnera subulata</name>
    <dbReference type="NCBI Taxonomy" id="218843"/>
    <lineage>
        <taxon>Eukaryota</taxon>
        <taxon>Viridiplantae</taxon>
        <taxon>Streptophyta</taxon>
        <taxon>Embryophyta</taxon>
        <taxon>Tracheophyta</taxon>
        <taxon>Spermatophyta</taxon>
        <taxon>Magnoliopsida</taxon>
        <taxon>eudicotyledons</taxon>
        <taxon>Gunneridae</taxon>
        <taxon>Pentapetalae</taxon>
        <taxon>rosids</taxon>
        <taxon>fabids</taxon>
        <taxon>Malpighiales</taxon>
        <taxon>Passifloraceae</taxon>
        <taxon>Turnera</taxon>
    </lineage>
</organism>
<feature type="compositionally biased region" description="Basic residues" evidence="1">
    <location>
        <begin position="445"/>
        <end position="459"/>
    </location>
</feature>
<evidence type="ECO:0000259" key="2">
    <source>
        <dbReference type="PROSITE" id="PS50174"/>
    </source>
</evidence>
<protein>
    <recommendedName>
        <fullName evidence="2">G-patch domain-containing protein</fullName>
    </recommendedName>
</protein>
<dbReference type="OrthoDB" id="29523at2759"/>
<evidence type="ECO:0000313" key="3">
    <source>
        <dbReference type="EMBL" id="KAJ4846798.1"/>
    </source>
</evidence>
<feature type="region of interest" description="Disordered" evidence="1">
    <location>
        <begin position="687"/>
        <end position="722"/>
    </location>
</feature>
<feature type="region of interest" description="Disordered" evidence="1">
    <location>
        <begin position="57"/>
        <end position="108"/>
    </location>
</feature>
<feature type="domain" description="G-patch" evidence="2">
    <location>
        <begin position="644"/>
        <end position="690"/>
    </location>
</feature>